<accession>A0A0B4GV67</accession>
<reference evidence="1 2" key="1">
    <citation type="journal article" date="2014" name="Proc. Natl. Acad. Sci. U.S.A.">
        <title>Trajectory and genomic determinants of fungal-pathogen speciation and host adaptation.</title>
        <authorList>
            <person name="Hu X."/>
            <person name="Xiao G."/>
            <person name="Zheng P."/>
            <person name="Shang Y."/>
            <person name="Su Y."/>
            <person name="Zhang X."/>
            <person name="Liu X."/>
            <person name="Zhan S."/>
            <person name="St Leger R.J."/>
            <person name="Wang C."/>
        </authorList>
    </citation>
    <scope>NUCLEOTIDE SEQUENCE [LARGE SCALE GENOMIC DNA]</scope>
    <source>
        <strain evidence="1 2">ARSEF 977</strain>
    </source>
</reference>
<protein>
    <submittedName>
        <fullName evidence="1">Beta-lactamase/transpeptidase-like protein</fullName>
    </submittedName>
</protein>
<name>A0A0B4GV67_METGA</name>
<comment type="caution">
    <text evidence="1">The sequence shown here is derived from an EMBL/GenBank/DDBJ whole genome shotgun (WGS) entry which is preliminary data.</text>
</comment>
<keyword evidence="2" id="KW-1185">Reference proteome</keyword>
<dbReference type="EMBL" id="AZNH01000057">
    <property type="protein sequence ID" value="KID83582.1"/>
    <property type="molecule type" value="Genomic_DNA"/>
</dbReference>
<gene>
    <name evidence="1" type="ORF">MGU_09144</name>
</gene>
<evidence type="ECO:0000313" key="1">
    <source>
        <dbReference type="EMBL" id="KID83582.1"/>
    </source>
</evidence>
<dbReference type="Proteomes" id="UP000031192">
    <property type="component" value="Unassembled WGS sequence"/>
</dbReference>
<proteinExistence type="predicted"/>
<organism evidence="1 2">
    <name type="scientific">Metarhizium guizhouense (strain ARSEF 977)</name>
    <dbReference type="NCBI Taxonomy" id="1276136"/>
    <lineage>
        <taxon>Eukaryota</taxon>
        <taxon>Fungi</taxon>
        <taxon>Dikarya</taxon>
        <taxon>Ascomycota</taxon>
        <taxon>Pezizomycotina</taxon>
        <taxon>Sordariomycetes</taxon>
        <taxon>Hypocreomycetidae</taxon>
        <taxon>Hypocreales</taxon>
        <taxon>Clavicipitaceae</taxon>
        <taxon>Metarhizium</taxon>
    </lineage>
</organism>
<evidence type="ECO:0000313" key="2">
    <source>
        <dbReference type="Proteomes" id="UP000031192"/>
    </source>
</evidence>
<dbReference type="HOGENOM" id="CLU_091078_0_0_1"/>
<dbReference type="AlphaFoldDB" id="A0A0B4GV67"/>
<sequence length="200" mass="22116">MPVALNRAVFQPQPQGDSNTPYDLQAPAAGYDVTLYGLGWSRTVFQGHVVYSHIGATGAFGTFVFWLPDLRYATAIFGNTVATLNSVETLLSWRLIEDRLEVPKYRRIDVSGQLRKERHDLRDKIVSAFDVLYPERRSPRIPPTQNTTHLAGTNLDPGYGTIQLKETTDPEDAASTVLVGNRSGIIIGFDMLLRHVSGGS</sequence>
<dbReference type="SUPFAM" id="SSF56601">
    <property type="entry name" value="beta-lactamase/transpeptidase-like"/>
    <property type="match status" value="1"/>
</dbReference>
<dbReference type="Gene3D" id="3.40.710.10">
    <property type="entry name" value="DD-peptidase/beta-lactamase superfamily"/>
    <property type="match status" value="1"/>
</dbReference>
<dbReference type="InterPro" id="IPR012338">
    <property type="entry name" value="Beta-lactam/transpept-like"/>
</dbReference>